<dbReference type="Proteomes" id="UP001217089">
    <property type="component" value="Unassembled WGS sequence"/>
</dbReference>
<proteinExistence type="predicted"/>
<keyword evidence="4" id="KW-1185">Reference proteome</keyword>
<evidence type="ECO:0000313" key="3">
    <source>
        <dbReference type="EMBL" id="KAJ8309583.1"/>
    </source>
</evidence>
<reference evidence="3 4" key="1">
    <citation type="submission" date="2022-12" db="EMBL/GenBank/DDBJ databases">
        <title>Chromosome-level genome of Tegillarca granosa.</title>
        <authorList>
            <person name="Kim J."/>
        </authorList>
    </citation>
    <scope>NUCLEOTIDE SEQUENCE [LARGE SCALE GENOMIC DNA]</scope>
    <source>
        <strain evidence="3">Teg-2019</strain>
        <tissue evidence="3">Adductor muscle</tissue>
    </source>
</reference>
<protein>
    <recommendedName>
        <fullName evidence="2">Glucose/Sorbosone dehydrogenase domain-containing protein</fullName>
    </recommendedName>
</protein>
<organism evidence="3 4">
    <name type="scientific">Tegillarca granosa</name>
    <name type="common">Malaysian cockle</name>
    <name type="synonym">Anadara granosa</name>
    <dbReference type="NCBI Taxonomy" id="220873"/>
    <lineage>
        <taxon>Eukaryota</taxon>
        <taxon>Metazoa</taxon>
        <taxon>Spiralia</taxon>
        <taxon>Lophotrochozoa</taxon>
        <taxon>Mollusca</taxon>
        <taxon>Bivalvia</taxon>
        <taxon>Autobranchia</taxon>
        <taxon>Pteriomorphia</taxon>
        <taxon>Arcoida</taxon>
        <taxon>Arcoidea</taxon>
        <taxon>Arcidae</taxon>
        <taxon>Tegillarca</taxon>
    </lineage>
</organism>
<dbReference type="Gene3D" id="2.120.10.30">
    <property type="entry name" value="TolB, C-terminal domain"/>
    <property type="match status" value="1"/>
</dbReference>
<dbReference type="PANTHER" id="PTHR19328:SF75">
    <property type="entry name" value="ALDOSE SUGAR DEHYDROGENASE YLII"/>
    <property type="match status" value="1"/>
</dbReference>
<evidence type="ECO:0000256" key="1">
    <source>
        <dbReference type="SAM" id="SignalP"/>
    </source>
</evidence>
<dbReference type="InterPro" id="IPR011041">
    <property type="entry name" value="Quinoprot_gluc/sorb_DH_b-prop"/>
</dbReference>
<sequence>MQLRFELRSLSKSLNILCSFITVLVVPCLTQMSEECVCLQRKANSLLNPVYLQQALDENNRFYVAEQYGVIHQYSPSWTKEENSILLDISSDVVHDGTLLDERGLLGFTLHPDYNRNRKLYLYSIRKYNQNDYAYVTEVILGEKNGKYTENVLLAIKQPHHQRNGGQILFGKDNFLYIFVGDGGSEDGSSDAHTNLAQNSSSLLGKILRIDVSNYDIVSDRPQNYRVPNDNPFVNNASWLPEIYAYGCRNMWRCSVDMENEVLPIYTYNYKQFSAVIGGYVYRGKVLSKLFGKYLFADVAFSEFYTLIRNNSQWITGNVSVCPEEMCPCNARSQPGMSLISFGQDNQEKQVLHAVPQEFGSMFT</sequence>
<evidence type="ECO:0000259" key="2">
    <source>
        <dbReference type="Pfam" id="PF07995"/>
    </source>
</evidence>
<evidence type="ECO:0000313" key="4">
    <source>
        <dbReference type="Proteomes" id="UP001217089"/>
    </source>
</evidence>
<dbReference type="SUPFAM" id="SSF50952">
    <property type="entry name" value="Soluble quinoprotein glucose dehydrogenase"/>
    <property type="match status" value="1"/>
</dbReference>
<gene>
    <name evidence="3" type="ORF">KUTeg_014457</name>
</gene>
<comment type="caution">
    <text evidence="3">The sequence shown here is derived from an EMBL/GenBank/DDBJ whole genome shotgun (WGS) entry which is preliminary data.</text>
</comment>
<dbReference type="InterPro" id="IPR012938">
    <property type="entry name" value="Glc/Sorbosone_DH"/>
</dbReference>
<feature type="signal peptide" evidence="1">
    <location>
        <begin position="1"/>
        <end position="30"/>
    </location>
</feature>
<dbReference type="Pfam" id="PF07995">
    <property type="entry name" value="GSDH"/>
    <property type="match status" value="1"/>
</dbReference>
<dbReference type="EMBL" id="JARBDR010000657">
    <property type="protein sequence ID" value="KAJ8309583.1"/>
    <property type="molecule type" value="Genomic_DNA"/>
</dbReference>
<dbReference type="PANTHER" id="PTHR19328">
    <property type="entry name" value="HEDGEHOG-INTERACTING PROTEIN"/>
    <property type="match status" value="1"/>
</dbReference>
<feature type="domain" description="Glucose/Sorbosone dehydrogenase" evidence="2">
    <location>
        <begin position="101"/>
        <end position="260"/>
    </location>
</feature>
<name>A0ABQ9F208_TEGGR</name>
<accession>A0ABQ9F208</accession>
<feature type="chain" id="PRO_5047167629" description="Glucose/Sorbosone dehydrogenase domain-containing protein" evidence="1">
    <location>
        <begin position="31"/>
        <end position="364"/>
    </location>
</feature>
<dbReference type="InterPro" id="IPR011042">
    <property type="entry name" value="6-blade_b-propeller_TolB-like"/>
</dbReference>
<keyword evidence="1" id="KW-0732">Signal</keyword>